<proteinExistence type="predicted"/>
<gene>
    <name evidence="2" type="ORF">AYL99_08515</name>
</gene>
<feature type="compositionally biased region" description="Basic and acidic residues" evidence="1">
    <location>
        <begin position="116"/>
        <end position="128"/>
    </location>
</feature>
<evidence type="ECO:0008006" key="4">
    <source>
        <dbReference type="Google" id="ProtNLM"/>
    </source>
</evidence>
<dbReference type="EMBL" id="LVYI01000007">
    <property type="protein sequence ID" value="OAP57777.1"/>
    <property type="molecule type" value="Genomic_DNA"/>
</dbReference>
<accession>A0A178ZDC0</accession>
<protein>
    <recommendedName>
        <fullName evidence="4">Myb-like domain-containing protein</fullName>
    </recommendedName>
</protein>
<reference evidence="2 3" key="1">
    <citation type="submission" date="2016-04" db="EMBL/GenBank/DDBJ databases">
        <title>Draft genome of Fonsecaea erecta CBS 125763.</title>
        <authorList>
            <person name="Weiss V.A."/>
            <person name="Vicente V.A."/>
            <person name="Raittz R.T."/>
            <person name="Moreno L.F."/>
            <person name="De Souza E.M."/>
            <person name="Pedrosa F.O."/>
            <person name="Steffens M.B."/>
            <person name="Faoro H."/>
            <person name="Tadra-Sfeir M.Z."/>
            <person name="Najafzadeh M.J."/>
            <person name="Felipe M.S."/>
            <person name="Teixeira M."/>
            <person name="Sun J."/>
            <person name="Xi L."/>
            <person name="Gomes R."/>
            <person name="De Azevedo C.M."/>
            <person name="Salgado C.G."/>
            <person name="Da Silva M.B."/>
            <person name="Nascimento M.F."/>
            <person name="Queiroz-Telles F."/>
            <person name="Attili D.S."/>
            <person name="Gorbushina A."/>
        </authorList>
    </citation>
    <scope>NUCLEOTIDE SEQUENCE [LARGE SCALE GENOMIC DNA]</scope>
    <source>
        <strain evidence="2 3">CBS 125763</strain>
    </source>
</reference>
<evidence type="ECO:0000256" key="1">
    <source>
        <dbReference type="SAM" id="MobiDB-lite"/>
    </source>
</evidence>
<evidence type="ECO:0000313" key="2">
    <source>
        <dbReference type="EMBL" id="OAP57777.1"/>
    </source>
</evidence>
<sequence length="145" mass="16012">MPFKWDAASERNLLLFAIAEMTSPATSIWAKVAERLGNDLNANACSQKFYKLKKDSGRILHQGDATVSGDSATLVKEAKTPKTPTSKATPVRKRKAADADDGEDVKPSIKRKKNAKKDVPSVPEVKEEVQDEEDNIVKTEERNDD</sequence>
<feature type="compositionally biased region" description="Basic and acidic residues" evidence="1">
    <location>
        <begin position="135"/>
        <end position="145"/>
    </location>
</feature>
<name>A0A178ZDC0_9EURO</name>
<dbReference type="RefSeq" id="XP_018691144.1">
    <property type="nucleotide sequence ID" value="XM_018840023.1"/>
</dbReference>
<dbReference type="AlphaFoldDB" id="A0A178ZDC0"/>
<comment type="caution">
    <text evidence="2">The sequence shown here is derived from an EMBL/GenBank/DDBJ whole genome shotgun (WGS) entry which is preliminary data.</text>
</comment>
<feature type="region of interest" description="Disordered" evidence="1">
    <location>
        <begin position="72"/>
        <end position="145"/>
    </location>
</feature>
<dbReference type="GeneID" id="30012683"/>
<dbReference type="Proteomes" id="UP000078343">
    <property type="component" value="Unassembled WGS sequence"/>
</dbReference>
<organism evidence="2 3">
    <name type="scientific">Fonsecaea erecta</name>
    <dbReference type="NCBI Taxonomy" id="1367422"/>
    <lineage>
        <taxon>Eukaryota</taxon>
        <taxon>Fungi</taxon>
        <taxon>Dikarya</taxon>
        <taxon>Ascomycota</taxon>
        <taxon>Pezizomycotina</taxon>
        <taxon>Eurotiomycetes</taxon>
        <taxon>Chaetothyriomycetidae</taxon>
        <taxon>Chaetothyriales</taxon>
        <taxon>Herpotrichiellaceae</taxon>
        <taxon>Fonsecaea</taxon>
    </lineage>
</organism>
<dbReference type="STRING" id="1367422.A0A178ZDC0"/>
<dbReference type="OrthoDB" id="4160433at2759"/>
<evidence type="ECO:0000313" key="3">
    <source>
        <dbReference type="Proteomes" id="UP000078343"/>
    </source>
</evidence>
<keyword evidence="3" id="KW-1185">Reference proteome</keyword>